<dbReference type="RefSeq" id="WP_155219421.1">
    <property type="nucleotide sequence ID" value="NZ_WNHB01000015.1"/>
</dbReference>
<protein>
    <recommendedName>
        <fullName evidence="3">Spore coat protein</fullName>
    </recommendedName>
</protein>
<comment type="caution">
    <text evidence="1">The sequence shown here is derived from an EMBL/GenBank/DDBJ whole genome shotgun (WGS) entry which is preliminary data.</text>
</comment>
<evidence type="ECO:0000313" key="1">
    <source>
        <dbReference type="EMBL" id="MTT32394.1"/>
    </source>
</evidence>
<dbReference type="OrthoDB" id="1913674at2"/>
<accession>A0A6N8CQH1</accession>
<dbReference type="AlphaFoldDB" id="A0A6N8CQH1"/>
<keyword evidence="2" id="KW-1185">Reference proteome</keyword>
<evidence type="ECO:0000313" key="2">
    <source>
        <dbReference type="Proteomes" id="UP000440978"/>
    </source>
</evidence>
<reference evidence="1 2" key="1">
    <citation type="submission" date="2019-11" db="EMBL/GenBank/DDBJ databases">
        <title>Terrilactibacillus tamarindus sp. nov. BCM23-1 isolated from bark of Tamarindus indica.</title>
        <authorList>
            <person name="Kingkaew E."/>
            <person name="Tanasupawat S."/>
        </authorList>
    </citation>
    <scope>NUCLEOTIDE SEQUENCE [LARGE SCALE GENOMIC DNA]</scope>
    <source>
        <strain evidence="1 2">BCM23-1</strain>
    </source>
</reference>
<sequence length="71" mass="8074">MESNKFGVHEITDMRELVNFKGACLSQAKSRLEKVENPELKLLVQDSIQKGKQSLNQMKELLITASTQLKQ</sequence>
<evidence type="ECO:0008006" key="3">
    <source>
        <dbReference type="Google" id="ProtNLM"/>
    </source>
</evidence>
<proteinExistence type="predicted"/>
<dbReference type="EMBL" id="WNHB01000015">
    <property type="protein sequence ID" value="MTT32394.1"/>
    <property type="molecule type" value="Genomic_DNA"/>
</dbReference>
<dbReference type="Proteomes" id="UP000440978">
    <property type="component" value="Unassembled WGS sequence"/>
</dbReference>
<gene>
    <name evidence="1" type="ORF">GMB86_10290</name>
</gene>
<name>A0A6N8CQH1_9BACI</name>
<organism evidence="1 2">
    <name type="scientific">Terrilactibacillus tamarindi</name>
    <dbReference type="NCBI Taxonomy" id="2599694"/>
    <lineage>
        <taxon>Bacteria</taxon>
        <taxon>Bacillati</taxon>
        <taxon>Bacillota</taxon>
        <taxon>Bacilli</taxon>
        <taxon>Bacillales</taxon>
        <taxon>Bacillaceae</taxon>
        <taxon>Terrilactibacillus</taxon>
    </lineage>
</organism>